<evidence type="ECO:0000313" key="2">
    <source>
        <dbReference type="EMBL" id="JAD69749.1"/>
    </source>
</evidence>
<proteinExistence type="predicted"/>
<protein>
    <submittedName>
        <fullName evidence="2">Uncharacterized protein</fullName>
    </submittedName>
</protein>
<reference evidence="2" key="1">
    <citation type="submission" date="2014-09" db="EMBL/GenBank/DDBJ databases">
        <authorList>
            <person name="Magalhaes I.L.F."/>
            <person name="Oliveira U."/>
            <person name="Santos F.R."/>
            <person name="Vidigal T.H.D.A."/>
            <person name="Brescovit A.D."/>
            <person name="Santos A.J."/>
        </authorList>
    </citation>
    <scope>NUCLEOTIDE SEQUENCE</scope>
    <source>
        <tissue evidence="2">Shoot tissue taken approximately 20 cm above the soil surface</tissue>
    </source>
</reference>
<evidence type="ECO:0000256" key="1">
    <source>
        <dbReference type="SAM" id="MobiDB-lite"/>
    </source>
</evidence>
<reference evidence="2" key="2">
    <citation type="journal article" date="2015" name="Data Brief">
        <title>Shoot transcriptome of the giant reed, Arundo donax.</title>
        <authorList>
            <person name="Barrero R.A."/>
            <person name="Guerrero F.D."/>
            <person name="Moolhuijzen P."/>
            <person name="Goolsby J.A."/>
            <person name="Tidwell J."/>
            <person name="Bellgard S.E."/>
            <person name="Bellgard M.I."/>
        </authorList>
    </citation>
    <scope>NUCLEOTIDE SEQUENCE</scope>
    <source>
        <tissue evidence="2">Shoot tissue taken approximately 20 cm above the soil surface</tissue>
    </source>
</reference>
<organism evidence="2">
    <name type="scientific">Arundo donax</name>
    <name type="common">Giant reed</name>
    <name type="synonym">Donax arundinaceus</name>
    <dbReference type="NCBI Taxonomy" id="35708"/>
    <lineage>
        <taxon>Eukaryota</taxon>
        <taxon>Viridiplantae</taxon>
        <taxon>Streptophyta</taxon>
        <taxon>Embryophyta</taxon>
        <taxon>Tracheophyta</taxon>
        <taxon>Spermatophyta</taxon>
        <taxon>Magnoliopsida</taxon>
        <taxon>Liliopsida</taxon>
        <taxon>Poales</taxon>
        <taxon>Poaceae</taxon>
        <taxon>PACMAD clade</taxon>
        <taxon>Arundinoideae</taxon>
        <taxon>Arundineae</taxon>
        <taxon>Arundo</taxon>
    </lineage>
</organism>
<feature type="region of interest" description="Disordered" evidence="1">
    <location>
        <begin position="19"/>
        <end position="45"/>
    </location>
</feature>
<dbReference type="AlphaFoldDB" id="A0A0A9C0D7"/>
<accession>A0A0A9C0D7</accession>
<dbReference type="EMBL" id="GBRH01228146">
    <property type="protein sequence ID" value="JAD69749.1"/>
    <property type="molecule type" value="Transcribed_RNA"/>
</dbReference>
<name>A0A0A9C0D7_ARUDO</name>
<sequence length="45" mass="5101">MELPCAEQGESLRLALLQRQAQHSRQPHPQDDPRRRCLPPVPSSA</sequence>